<evidence type="ECO:0000313" key="2">
    <source>
        <dbReference type="EMBL" id="USI74262.1"/>
    </source>
</evidence>
<dbReference type="Proteomes" id="UP001056937">
    <property type="component" value="Chromosome 1"/>
</dbReference>
<gene>
    <name evidence="2" type="ORF">LHA26_07365</name>
</gene>
<reference evidence="2" key="1">
    <citation type="journal article" date="2022" name="Toxins">
        <title>Genomic Analysis of Sphingopyxis sp. USTB-05 for Biodegrading Cyanobacterial Hepatotoxins.</title>
        <authorList>
            <person name="Liu C."/>
            <person name="Xu Q."/>
            <person name="Zhao Z."/>
            <person name="Zhang H."/>
            <person name="Liu X."/>
            <person name="Yin C."/>
            <person name="Liu Y."/>
            <person name="Yan H."/>
        </authorList>
    </citation>
    <scope>NUCLEOTIDE SEQUENCE</scope>
    <source>
        <strain evidence="2">NBD5</strain>
    </source>
</reference>
<protein>
    <submittedName>
        <fullName evidence="2">Uncharacterized protein</fullName>
    </submittedName>
</protein>
<evidence type="ECO:0000256" key="1">
    <source>
        <dbReference type="SAM" id="MobiDB-lite"/>
    </source>
</evidence>
<accession>A0ABY4XBD3</accession>
<proteinExistence type="predicted"/>
<feature type="compositionally biased region" description="Basic and acidic residues" evidence="1">
    <location>
        <begin position="10"/>
        <end position="26"/>
    </location>
</feature>
<dbReference type="EMBL" id="CP084930">
    <property type="protein sequence ID" value="USI74262.1"/>
    <property type="molecule type" value="Genomic_DNA"/>
</dbReference>
<name>A0ABY4XBD3_9SPHN</name>
<dbReference type="RefSeq" id="WP_252168065.1">
    <property type="nucleotide sequence ID" value="NZ_CP084930.1"/>
</dbReference>
<sequence length="71" mass="7478">MSDDPLGDAMLREAAARRRANARPEADAASAAGERSLRRWRRGADIGLLALLGLVAARIIARRPGARGGDA</sequence>
<keyword evidence="3" id="KW-1185">Reference proteome</keyword>
<evidence type="ECO:0000313" key="3">
    <source>
        <dbReference type="Proteomes" id="UP001056937"/>
    </source>
</evidence>
<organism evidence="2 3">
    <name type="scientific">Sphingomonas morindae</name>
    <dbReference type="NCBI Taxonomy" id="1541170"/>
    <lineage>
        <taxon>Bacteria</taxon>
        <taxon>Pseudomonadati</taxon>
        <taxon>Pseudomonadota</taxon>
        <taxon>Alphaproteobacteria</taxon>
        <taxon>Sphingomonadales</taxon>
        <taxon>Sphingomonadaceae</taxon>
        <taxon>Sphingomonas</taxon>
    </lineage>
</organism>
<feature type="region of interest" description="Disordered" evidence="1">
    <location>
        <begin position="1"/>
        <end position="34"/>
    </location>
</feature>